<evidence type="ECO:0000256" key="5">
    <source>
        <dbReference type="ARBA" id="ARBA00022692"/>
    </source>
</evidence>
<gene>
    <name evidence="11" type="ORF">SAMN04490356_5105</name>
</gene>
<sequence>MSVSRRAARAGLRSRAATKERAVTREARALERAGTERGEGTATATPEAPRDAAGPEPEPVQKPPLFRPAVRKRLVPYWLLLPGILWLLIFFAAPLIYQASTSVQTGSLEEGFKVTWHFQTYWEALSEYYPQFLRSVLYAATATVMCLVLGYPLAYLIAFRAGRWRNLVMIMVIAPFFTSFLIRTLAWKTILSDSGPVVGALNSLHLLDVTSYLGITEGQRVLATPLAVVCGLTYNFLPFMILPLYTSLERIDPRLHEAAGDLYARPVTTFRKVTFPLSMPGVVAGTLLTFIPATGDYINAELLGSADQKMVGNVIQSQFLRVLDYPTAAALSFILMAAILTMVTVYIRKSGTEDLV</sequence>
<dbReference type="Proteomes" id="UP000198609">
    <property type="component" value="Unassembled WGS sequence"/>
</dbReference>
<feature type="transmembrane region" description="Helical" evidence="8">
    <location>
        <begin position="222"/>
        <end position="245"/>
    </location>
</feature>
<evidence type="ECO:0000256" key="6">
    <source>
        <dbReference type="ARBA" id="ARBA00022989"/>
    </source>
</evidence>
<dbReference type="SUPFAM" id="SSF161098">
    <property type="entry name" value="MetI-like"/>
    <property type="match status" value="1"/>
</dbReference>
<evidence type="ECO:0000313" key="11">
    <source>
        <dbReference type="EMBL" id="SEC68383.1"/>
    </source>
</evidence>
<name>A0A1H4UIB7_STRMJ</name>
<comment type="similarity">
    <text evidence="2">Belongs to the binding-protein-dependent transport system permease family. CysTW subfamily.</text>
</comment>
<feature type="domain" description="ABC transmembrane type-1" evidence="10">
    <location>
        <begin position="132"/>
        <end position="346"/>
    </location>
</feature>
<evidence type="ECO:0000256" key="8">
    <source>
        <dbReference type="RuleBase" id="RU363032"/>
    </source>
</evidence>
<dbReference type="InterPro" id="IPR000515">
    <property type="entry name" value="MetI-like"/>
</dbReference>
<dbReference type="EMBL" id="FNST01000002">
    <property type="protein sequence ID" value="SEC68383.1"/>
    <property type="molecule type" value="Genomic_DNA"/>
</dbReference>
<dbReference type="PANTHER" id="PTHR42929:SF1">
    <property type="entry name" value="INNER MEMBRANE ABC TRANSPORTER PERMEASE PROTEIN YDCU-RELATED"/>
    <property type="match status" value="1"/>
</dbReference>
<evidence type="ECO:0000256" key="1">
    <source>
        <dbReference type="ARBA" id="ARBA00004651"/>
    </source>
</evidence>
<evidence type="ECO:0000256" key="3">
    <source>
        <dbReference type="ARBA" id="ARBA00022448"/>
    </source>
</evidence>
<dbReference type="PROSITE" id="PS50928">
    <property type="entry name" value="ABC_TM1"/>
    <property type="match status" value="1"/>
</dbReference>
<keyword evidence="7 8" id="KW-0472">Membrane</keyword>
<dbReference type="PANTHER" id="PTHR42929">
    <property type="entry name" value="INNER MEMBRANE ABC TRANSPORTER PERMEASE PROTEIN YDCU-RELATED-RELATED"/>
    <property type="match status" value="1"/>
</dbReference>
<evidence type="ECO:0000256" key="2">
    <source>
        <dbReference type="ARBA" id="ARBA00007069"/>
    </source>
</evidence>
<evidence type="ECO:0000259" key="10">
    <source>
        <dbReference type="PROSITE" id="PS50928"/>
    </source>
</evidence>
<comment type="subcellular location">
    <subcellularLocation>
        <location evidence="1 8">Cell membrane</location>
        <topology evidence="1 8">Multi-pass membrane protein</topology>
    </subcellularLocation>
</comment>
<feature type="transmembrane region" description="Helical" evidence="8">
    <location>
        <begin position="136"/>
        <end position="159"/>
    </location>
</feature>
<keyword evidence="12" id="KW-1185">Reference proteome</keyword>
<feature type="transmembrane region" description="Helical" evidence="8">
    <location>
        <begin position="77"/>
        <end position="97"/>
    </location>
</feature>
<keyword evidence="5 8" id="KW-0812">Transmembrane</keyword>
<evidence type="ECO:0000256" key="9">
    <source>
        <dbReference type="SAM" id="MobiDB-lite"/>
    </source>
</evidence>
<feature type="region of interest" description="Disordered" evidence="9">
    <location>
        <begin position="1"/>
        <end position="64"/>
    </location>
</feature>
<dbReference type="GO" id="GO:0055085">
    <property type="term" value="P:transmembrane transport"/>
    <property type="evidence" value="ECO:0007669"/>
    <property type="project" value="InterPro"/>
</dbReference>
<reference evidence="12" key="1">
    <citation type="submission" date="2016-10" db="EMBL/GenBank/DDBJ databases">
        <authorList>
            <person name="Varghese N."/>
            <person name="Submissions S."/>
        </authorList>
    </citation>
    <scope>NUCLEOTIDE SEQUENCE [LARGE SCALE GENOMIC DNA]</scope>
    <source>
        <strain evidence="12">DSM 40318</strain>
    </source>
</reference>
<accession>A0A1H4UIB7</accession>
<feature type="compositionally biased region" description="Basic and acidic residues" evidence="9">
    <location>
        <begin position="17"/>
        <end position="39"/>
    </location>
</feature>
<evidence type="ECO:0000256" key="7">
    <source>
        <dbReference type="ARBA" id="ARBA00023136"/>
    </source>
</evidence>
<dbReference type="RefSeq" id="WP_244320950.1">
    <property type="nucleotide sequence ID" value="NZ_FNST01000002.1"/>
</dbReference>
<dbReference type="CDD" id="cd06261">
    <property type="entry name" value="TM_PBP2"/>
    <property type="match status" value="1"/>
</dbReference>
<dbReference type="AlphaFoldDB" id="A0A1H4UIB7"/>
<feature type="transmembrane region" description="Helical" evidence="8">
    <location>
        <begin position="166"/>
        <end position="186"/>
    </location>
</feature>
<evidence type="ECO:0000313" key="12">
    <source>
        <dbReference type="Proteomes" id="UP000198609"/>
    </source>
</evidence>
<proteinExistence type="inferred from homology"/>
<organism evidence="11 12">
    <name type="scientific">Streptomyces melanosporofaciens</name>
    <dbReference type="NCBI Taxonomy" id="67327"/>
    <lineage>
        <taxon>Bacteria</taxon>
        <taxon>Bacillati</taxon>
        <taxon>Actinomycetota</taxon>
        <taxon>Actinomycetes</taxon>
        <taxon>Kitasatosporales</taxon>
        <taxon>Streptomycetaceae</taxon>
        <taxon>Streptomyces</taxon>
        <taxon>Streptomyces violaceusniger group</taxon>
    </lineage>
</organism>
<dbReference type="Pfam" id="PF00528">
    <property type="entry name" value="BPD_transp_1"/>
    <property type="match status" value="1"/>
</dbReference>
<dbReference type="GO" id="GO:0005886">
    <property type="term" value="C:plasma membrane"/>
    <property type="evidence" value="ECO:0007669"/>
    <property type="project" value="UniProtKB-SubCell"/>
</dbReference>
<keyword evidence="6 8" id="KW-1133">Transmembrane helix</keyword>
<protein>
    <submittedName>
        <fullName evidence="11">Spermidine/putrescine transport system permease protein</fullName>
    </submittedName>
</protein>
<feature type="transmembrane region" description="Helical" evidence="8">
    <location>
        <begin position="328"/>
        <end position="347"/>
    </location>
</feature>
<keyword evidence="4" id="KW-1003">Cell membrane</keyword>
<evidence type="ECO:0000256" key="4">
    <source>
        <dbReference type="ARBA" id="ARBA00022475"/>
    </source>
</evidence>
<dbReference type="InterPro" id="IPR035906">
    <property type="entry name" value="MetI-like_sf"/>
</dbReference>
<dbReference type="Gene3D" id="1.10.3720.10">
    <property type="entry name" value="MetI-like"/>
    <property type="match status" value="1"/>
</dbReference>
<feature type="transmembrane region" description="Helical" evidence="8">
    <location>
        <begin position="273"/>
        <end position="293"/>
    </location>
</feature>
<keyword evidence="3 8" id="KW-0813">Transport</keyword>